<evidence type="ECO:0000313" key="4">
    <source>
        <dbReference type="Proteomes" id="UP000237347"/>
    </source>
</evidence>
<reference evidence="3 4" key="1">
    <citation type="journal article" date="2018" name="Sci. Data">
        <title>The draft genome sequence of cork oak.</title>
        <authorList>
            <person name="Ramos A.M."/>
            <person name="Usie A."/>
            <person name="Barbosa P."/>
            <person name="Barros P.M."/>
            <person name="Capote T."/>
            <person name="Chaves I."/>
            <person name="Simoes F."/>
            <person name="Abreu I."/>
            <person name="Carrasquinho I."/>
            <person name="Faro C."/>
            <person name="Guimaraes J.B."/>
            <person name="Mendonca D."/>
            <person name="Nobrega F."/>
            <person name="Rodrigues L."/>
            <person name="Saibo N.J.M."/>
            <person name="Varela M.C."/>
            <person name="Egas C."/>
            <person name="Matos J."/>
            <person name="Miguel C.M."/>
            <person name="Oliveira M.M."/>
            <person name="Ricardo C.P."/>
            <person name="Goncalves S."/>
        </authorList>
    </citation>
    <scope>NUCLEOTIDE SEQUENCE [LARGE SCALE GENOMIC DNA]</scope>
    <source>
        <strain evidence="4">cv. HL8</strain>
    </source>
</reference>
<dbReference type="PANTHER" id="PTHR45642:SF120">
    <property type="entry name" value="GDSL-LIKE LIPASE_ACYLHYDROLASE"/>
    <property type="match status" value="1"/>
</dbReference>
<dbReference type="Proteomes" id="UP000237347">
    <property type="component" value="Unassembled WGS sequence"/>
</dbReference>
<sequence length="384" mass="42872">MPSLSFFVTCVHISIIFFIACNATEPKISPKFPAIFVFGDSSVDTGNNNYTITGPSGNHLPYGKDFPGHIPTGRFSNGKLAPDFLASMLGIKETVPPFLDPNLSKYDLQTGVNFASSGSGFDNLTTIASRGISMFKQVDLLKKYIVRLKGIVGEKEAKKIISGSLYFTSAGTNDFLIFYDTPTRRFQFNVSGYQDFILNRAQIFYKQLYDLGCRKMMVVGLPPMGCLPIQITLKYPKPINRKCIEHLNADSQSYNLKLVNLLSKLQAVLPGSKFAYADINQRVINMINNPQKYGKLIQPRTCNSKFYVFHMDNLYRVCCPPGFVETSKGCCGTGYVEVGNSCNSLTPTCERDSQYLFFDCIHPSEATNHYISKNIVKQDIPKLL</sequence>
<dbReference type="InterPro" id="IPR035669">
    <property type="entry name" value="SGNH_plant_lipase-like"/>
</dbReference>
<accession>A0AAW0KAZ6</accession>
<feature type="chain" id="PRO_5043497301" evidence="2">
    <location>
        <begin position="24"/>
        <end position="384"/>
    </location>
</feature>
<feature type="signal peptide" evidence="2">
    <location>
        <begin position="1"/>
        <end position="23"/>
    </location>
</feature>
<dbReference type="Pfam" id="PF00657">
    <property type="entry name" value="Lipase_GDSL"/>
    <property type="match status" value="1"/>
</dbReference>
<dbReference type="Gene3D" id="3.40.50.1110">
    <property type="entry name" value="SGNH hydrolase"/>
    <property type="match status" value="1"/>
</dbReference>
<keyword evidence="4" id="KW-1185">Reference proteome</keyword>
<dbReference type="InterPro" id="IPR036514">
    <property type="entry name" value="SGNH_hydro_sf"/>
</dbReference>
<protein>
    <submittedName>
        <fullName evidence="3">Gdsl esterase/lipase</fullName>
    </submittedName>
</protein>
<comment type="similarity">
    <text evidence="1">Belongs to the 'GDSL' lipolytic enzyme family.</text>
</comment>
<gene>
    <name evidence="3" type="ORF">CFP56_022878</name>
</gene>
<comment type="caution">
    <text evidence="3">The sequence shown here is derived from an EMBL/GenBank/DDBJ whole genome shotgun (WGS) entry which is preliminary data.</text>
</comment>
<keyword evidence="2" id="KW-0732">Signal</keyword>
<dbReference type="CDD" id="cd01837">
    <property type="entry name" value="SGNH_plant_lipase_like"/>
    <property type="match status" value="1"/>
</dbReference>
<dbReference type="PANTHER" id="PTHR45642">
    <property type="entry name" value="GDSL ESTERASE/LIPASE EXL3"/>
    <property type="match status" value="1"/>
</dbReference>
<proteinExistence type="inferred from homology"/>
<dbReference type="SUPFAM" id="SSF52266">
    <property type="entry name" value="SGNH hydrolase"/>
    <property type="match status" value="1"/>
</dbReference>
<dbReference type="InterPro" id="IPR050592">
    <property type="entry name" value="GDSL_lipolytic_enzyme"/>
</dbReference>
<name>A0AAW0KAZ6_QUESU</name>
<organism evidence="3 4">
    <name type="scientific">Quercus suber</name>
    <name type="common">Cork oak</name>
    <dbReference type="NCBI Taxonomy" id="58331"/>
    <lineage>
        <taxon>Eukaryota</taxon>
        <taxon>Viridiplantae</taxon>
        <taxon>Streptophyta</taxon>
        <taxon>Embryophyta</taxon>
        <taxon>Tracheophyta</taxon>
        <taxon>Spermatophyta</taxon>
        <taxon>Magnoliopsida</taxon>
        <taxon>eudicotyledons</taxon>
        <taxon>Gunneridae</taxon>
        <taxon>Pentapetalae</taxon>
        <taxon>rosids</taxon>
        <taxon>fabids</taxon>
        <taxon>Fagales</taxon>
        <taxon>Fagaceae</taxon>
        <taxon>Quercus</taxon>
    </lineage>
</organism>
<dbReference type="InterPro" id="IPR001087">
    <property type="entry name" value="GDSL"/>
</dbReference>
<dbReference type="GO" id="GO:0016788">
    <property type="term" value="F:hydrolase activity, acting on ester bonds"/>
    <property type="evidence" value="ECO:0007669"/>
    <property type="project" value="InterPro"/>
</dbReference>
<evidence type="ECO:0000313" key="3">
    <source>
        <dbReference type="EMBL" id="KAK7836187.1"/>
    </source>
</evidence>
<evidence type="ECO:0000256" key="1">
    <source>
        <dbReference type="ARBA" id="ARBA00008668"/>
    </source>
</evidence>
<evidence type="ECO:0000256" key="2">
    <source>
        <dbReference type="SAM" id="SignalP"/>
    </source>
</evidence>
<dbReference type="AlphaFoldDB" id="A0AAW0KAZ6"/>
<dbReference type="EMBL" id="PKMF04000360">
    <property type="protein sequence ID" value="KAK7836187.1"/>
    <property type="molecule type" value="Genomic_DNA"/>
</dbReference>